<accession>A0ABM9CV26</accession>
<evidence type="ECO:0000256" key="1">
    <source>
        <dbReference type="SAM" id="Phobius"/>
    </source>
</evidence>
<comment type="caution">
    <text evidence="2">The sequence shown here is derived from an EMBL/GenBank/DDBJ whole genome shotgun (WGS) entry which is preliminary data.</text>
</comment>
<keyword evidence="3" id="KW-1185">Reference proteome</keyword>
<reference evidence="2" key="1">
    <citation type="submission" date="2022-01" db="EMBL/GenBank/DDBJ databases">
        <authorList>
            <person name="Criscuolo A."/>
        </authorList>
    </citation>
    <scope>NUCLEOTIDE SEQUENCE</scope>
    <source>
        <strain evidence="2">CIP111893</strain>
    </source>
</reference>
<keyword evidence="1" id="KW-0472">Membrane</keyword>
<keyword evidence="1" id="KW-1133">Transmembrane helix</keyword>
<dbReference type="EMBL" id="CAKMMF010000049">
    <property type="protein sequence ID" value="CAH1224921.1"/>
    <property type="molecule type" value="Genomic_DNA"/>
</dbReference>
<name>A0ABM9CV26_9BACL</name>
<feature type="transmembrane region" description="Helical" evidence="1">
    <location>
        <begin position="118"/>
        <end position="138"/>
    </location>
</feature>
<protein>
    <submittedName>
        <fullName evidence="2">Uncharacterized protein</fullName>
    </submittedName>
</protein>
<organism evidence="2 3">
    <name type="scientific">Paenibacillus plantiphilus</name>
    <dbReference type="NCBI Taxonomy" id="2905650"/>
    <lineage>
        <taxon>Bacteria</taxon>
        <taxon>Bacillati</taxon>
        <taxon>Bacillota</taxon>
        <taxon>Bacilli</taxon>
        <taxon>Bacillales</taxon>
        <taxon>Paenibacillaceae</taxon>
        <taxon>Paenibacillus</taxon>
    </lineage>
</organism>
<dbReference type="Proteomes" id="UP000838686">
    <property type="component" value="Unassembled WGS sequence"/>
</dbReference>
<keyword evidence="1" id="KW-0812">Transmembrane</keyword>
<feature type="transmembrane region" description="Helical" evidence="1">
    <location>
        <begin position="51"/>
        <end position="69"/>
    </location>
</feature>
<gene>
    <name evidence="2" type="ORF">PAECIP111893_05191</name>
</gene>
<proteinExistence type="predicted"/>
<evidence type="ECO:0000313" key="3">
    <source>
        <dbReference type="Proteomes" id="UP000838686"/>
    </source>
</evidence>
<evidence type="ECO:0000313" key="2">
    <source>
        <dbReference type="EMBL" id="CAH1224921.1"/>
    </source>
</evidence>
<sequence length="165" mass="18868">MPDEGAFFDCNCNHLLLFQRSYMMIQYKTYVMKGGRIIILTSKHYARSLQFGVYMIGLILSFPLAAQLLDAGDMVLADSSTSLTEKYETVISNAVKQRDSAYYTYIGSILFDKVHAFYSIYLLILAVIMLYSCIAITLKHLLLDPIKFTSNFVAPFFRLLQNRIV</sequence>